<name>A0ABD2K7Q1_9BILA</name>
<dbReference type="InterPro" id="IPR015943">
    <property type="entry name" value="WD40/YVTN_repeat-like_dom_sf"/>
</dbReference>
<dbReference type="InterPro" id="IPR018846">
    <property type="entry name" value="Beta-prop_RSE1/DDB1/CPSF1_1st"/>
</dbReference>
<accession>A0ABD2K7Q1</accession>
<reference evidence="2 3" key="1">
    <citation type="submission" date="2024-10" db="EMBL/GenBank/DDBJ databases">
        <authorList>
            <person name="Kim D."/>
        </authorList>
    </citation>
    <scope>NUCLEOTIDE SEQUENCE [LARGE SCALE GENOMIC DNA]</scope>
    <source>
        <strain evidence="2">BH-2024</strain>
    </source>
</reference>
<dbReference type="AlphaFoldDB" id="A0ABD2K7Q1"/>
<dbReference type="EMBL" id="JBICBT010000819">
    <property type="protein sequence ID" value="KAL3098928.1"/>
    <property type="molecule type" value="Genomic_DNA"/>
</dbReference>
<evidence type="ECO:0000259" key="1">
    <source>
        <dbReference type="Pfam" id="PF10433"/>
    </source>
</evidence>
<dbReference type="Pfam" id="PF10433">
    <property type="entry name" value="Beta-prop_RSE1_1st"/>
    <property type="match status" value="1"/>
</dbReference>
<proteinExistence type="predicted"/>
<dbReference type="Gene3D" id="2.130.10.10">
    <property type="entry name" value="YVTN repeat-like/Quinoprotein amine dehydrogenase"/>
    <property type="match status" value="1"/>
</dbReference>
<organism evidence="2 3">
    <name type="scientific">Heterodera trifolii</name>
    <dbReference type="NCBI Taxonomy" id="157864"/>
    <lineage>
        <taxon>Eukaryota</taxon>
        <taxon>Metazoa</taxon>
        <taxon>Ecdysozoa</taxon>
        <taxon>Nematoda</taxon>
        <taxon>Chromadorea</taxon>
        <taxon>Rhabditida</taxon>
        <taxon>Tylenchina</taxon>
        <taxon>Tylenchomorpha</taxon>
        <taxon>Tylenchoidea</taxon>
        <taxon>Heteroderidae</taxon>
        <taxon>Heteroderinae</taxon>
        <taxon>Heterodera</taxon>
    </lineage>
</organism>
<dbReference type="PANTHER" id="PTHR10644">
    <property type="entry name" value="DNA REPAIR/RNA PROCESSING CPSF FAMILY"/>
    <property type="match status" value="1"/>
</dbReference>
<dbReference type="InterPro" id="IPR050358">
    <property type="entry name" value="RSE1/DDB1/CFT1"/>
</dbReference>
<gene>
    <name evidence="2" type="ORF">niasHT_024683</name>
</gene>
<feature type="domain" description="RSE1/DDB1/CPSF1 first beta-propeller" evidence="1">
    <location>
        <begin position="106"/>
        <end position="260"/>
    </location>
</feature>
<dbReference type="Proteomes" id="UP001620626">
    <property type="component" value="Unassembled WGS sequence"/>
</dbReference>
<evidence type="ECO:0000313" key="3">
    <source>
        <dbReference type="Proteomes" id="UP001620626"/>
    </source>
</evidence>
<evidence type="ECO:0000313" key="2">
    <source>
        <dbReference type="EMBL" id="KAL3098928.1"/>
    </source>
</evidence>
<protein>
    <recommendedName>
        <fullName evidence="1">RSE1/DDB1/CPSF1 first beta-propeller domain-containing protein</fullName>
    </recommendedName>
</protein>
<sequence>MDAIIVISYPENLKKLVYGRHLAVVPFNIAELVRQQSSAVSSREETKLYNQQQQQQQMLLQSYTIKLRSLDERLDNPIQITAGRACVRYDTVAILAVSMNIKDRVHAVVWHFDGLPMTVARCVPIRVPIGGVCLFGANEIVYLNQSVPPRGISLNSCANEFSRFPLNDQQQLRLCLDGSSIQPVGSSPNDLVVVLRNGDLYILTLETDQTSMVQGIRLTKAFETSIPCCLTVCSHNFLFVGSRLGDSKLFRFSAVEKRRNSMSSDTGTKQLTNDAITTNNDIINNVTGGGSHADENGNGLAAVLFDEDDIHLYGKEFCNSFHIDESKPQCSSSSGRNYHFEDKTDLARKLGTSRYQIIDDLIELCRTVSHY</sequence>
<comment type="caution">
    <text evidence="2">The sequence shown here is derived from an EMBL/GenBank/DDBJ whole genome shotgun (WGS) entry which is preliminary data.</text>
</comment>
<keyword evidence="3" id="KW-1185">Reference proteome</keyword>